<sequence length="147" mass="16174">MVTEDTLRDAAAQFEEPLAAYRDPEAARSLGHPAPIAPPAFASRLWFRMVWAWPMYEPDLGRKPGANLLLADLHTVSFRPIRLGDRLTLTSTVADITEISRQRDIIHIQNEIATEDGEPVCGTGYKFVISHADTFDPAAGTETEGVA</sequence>
<accession>A0A101T9Q5</accession>
<comment type="caution">
    <text evidence="2">The sequence shown here is derived from an EMBL/GenBank/DDBJ whole genome shotgun (WGS) entry which is preliminary data.</text>
</comment>
<reference evidence="2 3" key="1">
    <citation type="submission" date="2015-10" db="EMBL/GenBank/DDBJ databases">
        <title>Draft genome sequence of Streptomyces bungoensis DSM 41781, type strain for the species Streptomyces bungoensis.</title>
        <authorList>
            <person name="Ruckert C."/>
            <person name="Winkler A."/>
            <person name="Kalinowski J."/>
            <person name="Kampfer P."/>
            <person name="Glaeser S."/>
        </authorList>
    </citation>
    <scope>NUCLEOTIDE SEQUENCE [LARGE SCALE GENOMIC DNA]</scope>
    <source>
        <strain evidence="2 3">DSM 41781</strain>
    </source>
</reference>
<dbReference type="AlphaFoldDB" id="A0A101T9Q5"/>
<dbReference type="Pfam" id="PF13452">
    <property type="entry name" value="FAS1_DH_region"/>
    <property type="match status" value="1"/>
</dbReference>
<dbReference type="Gene3D" id="3.10.129.10">
    <property type="entry name" value="Hotdog Thioesterase"/>
    <property type="match status" value="1"/>
</dbReference>
<name>A0A101T9Q5_9ACTN</name>
<proteinExistence type="predicted"/>
<organism evidence="2 3">
    <name type="scientific">Streptomyces bungoensis</name>
    <dbReference type="NCBI Taxonomy" id="285568"/>
    <lineage>
        <taxon>Bacteria</taxon>
        <taxon>Bacillati</taxon>
        <taxon>Actinomycetota</taxon>
        <taxon>Actinomycetes</taxon>
        <taxon>Kitasatosporales</taxon>
        <taxon>Streptomycetaceae</taxon>
        <taxon>Streptomyces</taxon>
    </lineage>
</organism>
<dbReference type="InterPro" id="IPR039569">
    <property type="entry name" value="FAS1-like_DH_region"/>
</dbReference>
<gene>
    <name evidence="2" type="ORF">AQJ66_07895</name>
</gene>
<dbReference type="InterPro" id="IPR029069">
    <property type="entry name" value="HotDog_dom_sf"/>
</dbReference>
<evidence type="ECO:0000259" key="1">
    <source>
        <dbReference type="Pfam" id="PF13452"/>
    </source>
</evidence>
<dbReference type="SUPFAM" id="SSF54637">
    <property type="entry name" value="Thioesterase/thiol ester dehydrase-isomerase"/>
    <property type="match status" value="1"/>
</dbReference>
<feature type="domain" description="FAS1-like dehydratase" evidence="1">
    <location>
        <begin position="2"/>
        <end position="121"/>
    </location>
</feature>
<dbReference type="Proteomes" id="UP000053024">
    <property type="component" value="Unassembled WGS sequence"/>
</dbReference>
<dbReference type="STRING" id="285568.AQJ66_07895"/>
<evidence type="ECO:0000313" key="3">
    <source>
        <dbReference type="Proteomes" id="UP000053024"/>
    </source>
</evidence>
<evidence type="ECO:0000313" key="2">
    <source>
        <dbReference type="EMBL" id="KUN88264.1"/>
    </source>
</evidence>
<protein>
    <recommendedName>
        <fullName evidence="1">FAS1-like dehydratase domain-containing protein</fullName>
    </recommendedName>
</protein>
<keyword evidence="3" id="KW-1185">Reference proteome</keyword>
<dbReference type="EMBL" id="LMWX01000012">
    <property type="protein sequence ID" value="KUN88264.1"/>
    <property type="molecule type" value="Genomic_DNA"/>
</dbReference>